<dbReference type="PANTHER" id="PTHR43580">
    <property type="entry name" value="OXIDOREDUCTASE GLYR1-RELATED"/>
    <property type="match status" value="1"/>
</dbReference>
<dbReference type="Gene3D" id="3.40.50.720">
    <property type="entry name" value="NAD(P)-binding Rossmann-like Domain"/>
    <property type="match status" value="1"/>
</dbReference>
<evidence type="ECO:0000313" key="7">
    <source>
        <dbReference type="EMBL" id="KWX04659.1"/>
    </source>
</evidence>
<accession>A0A132N3F9</accession>
<keyword evidence="2" id="KW-0560">Oxidoreductase</keyword>
<dbReference type="GO" id="GO:0016491">
    <property type="term" value="F:oxidoreductase activity"/>
    <property type="evidence" value="ECO:0007669"/>
    <property type="project" value="UniProtKB-KW"/>
</dbReference>
<dbReference type="PIRSF" id="PIRSF000103">
    <property type="entry name" value="HIBADH"/>
    <property type="match status" value="1"/>
</dbReference>
<gene>
    <name evidence="7" type="ORF">TH66_05425</name>
    <name evidence="8" type="ORF">TR74_09065</name>
</gene>
<evidence type="ECO:0000256" key="1">
    <source>
        <dbReference type="ARBA" id="ARBA00009080"/>
    </source>
</evidence>
<dbReference type="InterPro" id="IPR029154">
    <property type="entry name" value="HIBADH-like_NADP-bd"/>
</dbReference>
<keyword evidence="3" id="KW-0520">NAD</keyword>
<dbReference type="AlphaFoldDB" id="A0A132N3F9"/>
<dbReference type="InterPro" id="IPR002204">
    <property type="entry name" value="3-OH-isobutyrate_DH-rel_CS"/>
</dbReference>
<comment type="caution">
    <text evidence="7">The sequence shown here is derived from an EMBL/GenBank/DDBJ whole genome shotgun (WGS) entry which is preliminary data.</text>
</comment>
<dbReference type="RefSeq" id="WP_067068856.1">
    <property type="nucleotide sequence ID" value="NZ_JYIJ01000014.1"/>
</dbReference>
<evidence type="ECO:0000313" key="10">
    <source>
        <dbReference type="Proteomes" id="UP000070659"/>
    </source>
</evidence>
<dbReference type="InterPro" id="IPR006115">
    <property type="entry name" value="6PGDH_NADP-bd"/>
</dbReference>
<dbReference type="SUPFAM" id="SSF51735">
    <property type="entry name" value="NAD(P)-binding Rossmann-fold domains"/>
    <property type="match status" value="1"/>
</dbReference>
<dbReference type="InterPro" id="IPR008927">
    <property type="entry name" value="6-PGluconate_DH-like_C_sf"/>
</dbReference>
<evidence type="ECO:0000313" key="8">
    <source>
        <dbReference type="EMBL" id="KWX09524.1"/>
    </source>
</evidence>
<feature type="domain" description="3-hydroxyisobutyrate dehydrogenase-like NAD-binding" evidence="6">
    <location>
        <begin position="166"/>
        <end position="284"/>
    </location>
</feature>
<evidence type="ECO:0000259" key="5">
    <source>
        <dbReference type="Pfam" id="PF03446"/>
    </source>
</evidence>
<dbReference type="Pfam" id="PF14833">
    <property type="entry name" value="NAD_binding_11"/>
    <property type="match status" value="1"/>
</dbReference>
<feature type="active site" evidence="4">
    <location>
        <position position="172"/>
    </location>
</feature>
<evidence type="ECO:0000259" key="6">
    <source>
        <dbReference type="Pfam" id="PF14833"/>
    </source>
</evidence>
<dbReference type="InterPro" id="IPR051265">
    <property type="entry name" value="HIBADH-related_NP60_sf"/>
</dbReference>
<dbReference type="InterPro" id="IPR013328">
    <property type="entry name" value="6PGD_dom2"/>
</dbReference>
<evidence type="ECO:0000313" key="9">
    <source>
        <dbReference type="Proteomes" id="UP000070598"/>
    </source>
</evidence>
<dbReference type="EMBL" id="JYIK01000791">
    <property type="protein sequence ID" value="KWX09524.1"/>
    <property type="molecule type" value="Genomic_DNA"/>
</dbReference>
<reference evidence="9" key="1">
    <citation type="submission" date="2015-02" db="EMBL/GenBank/DDBJ databases">
        <title>Physiological reanalysis, assessment of diazotrophy, and genome sequences of multiple isolates of Streptomyces thermoautotrophicus.</title>
        <authorList>
            <person name="MacKellar D.C."/>
            <person name="Lieber L."/>
            <person name="Norman J."/>
            <person name="Bolger A."/>
            <person name="Tobin C."/>
            <person name="Murray J.W."/>
            <person name="Friesen M."/>
            <person name="Prell J."/>
        </authorList>
    </citation>
    <scope>NUCLEOTIDE SEQUENCE [LARGE SCALE GENOMIC DNA]</scope>
    <source>
        <strain evidence="9">UBT1</strain>
    </source>
</reference>
<dbReference type="InterPro" id="IPR015815">
    <property type="entry name" value="HIBADH-related"/>
</dbReference>
<feature type="domain" description="6-phosphogluconate dehydrogenase NADP-binding" evidence="5">
    <location>
        <begin position="5"/>
        <end position="163"/>
    </location>
</feature>
<proteinExistence type="inferred from homology"/>
<protein>
    <submittedName>
        <fullName evidence="7">3-hydroxyisobutyrate dehydrogenase</fullName>
    </submittedName>
</protein>
<dbReference type="Proteomes" id="UP000070598">
    <property type="component" value="Unassembled WGS sequence"/>
</dbReference>
<dbReference type="PROSITE" id="PS00895">
    <property type="entry name" value="3_HYDROXYISOBUT_DH"/>
    <property type="match status" value="1"/>
</dbReference>
<evidence type="ECO:0000256" key="4">
    <source>
        <dbReference type="PIRSR" id="PIRSR000103-1"/>
    </source>
</evidence>
<dbReference type="PATRIC" id="fig|1469144.8.peg.4080"/>
<dbReference type="SUPFAM" id="SSF48179">
    <property type="entry name" value="6-phosphogluconate dehydrogenase C-terminal domain-like"/>
    <property type="match status" value="1"/>
</dbReference>
<sequence>MTTELAFLGLGGMGAGMAHRLAEQGFALTVYNRTPSKAQPLVAAGATAAATPAEAAEKADAVLLSLSDEAAVDAVLFEAGGVQETLRPKTLVIDTSTVSPAYSRQVTQRLAALGARRVEACVLGNPHQARAGELRVLAAGDADAVDAAMPVLEVLGKQVVRLGPVGTAATTKLAFNSLLAAQVAALAEAVQLGVQAGLDRDMLLAAMAGSGFSSPVLAFRAGLMRERRYEPAAFRARLMDKDLRLVLAEAARLGVGMPVAEAVARWYGSVVEAGDGDRDAAVIVERPAPANPGGAAP</sequence>
<comment type="similarity">
    <text evidence="1">Belongs to the HIBADH-related family.</text>
</comment>
<dbReference type="Proteomes" id="UP000070659">
    <property type="component" value="Unassembled WGS sequence"/>
</dbReference>
<dbReference type="PANTHER" id="PTHR43580:SF2">
    <property type="entry name" value="CYTOKINE-LIKE NUCLEAR FACTOR N-PAC"/>
    <property type="match status" value="1"/>
</dbReference>
<dbReference type="GO" id="GO:0016054">
    <property type="term" value="P:organic acid catabolic process"/>
    <property type="evidence" value="ECO:0007669"/>
    <property type="project" value="UniProtKB-ARBA"/>
</dbReference>
<name>A0A132N3F9_9ACTN</name>
<reference evidence="7 10" key="2">
    <citation type="submission" date="2015-02" db="EMBL/GenBank/DDBJ databases">
        <title>Physiological reanalysis, assessment of diazotrophy, and genome sequences of multiple isolates of Streptomyces thermoautotrophicus.</title>
        <authorList>
            <person name="MacKellar D.C."/>
            <person name="Lieber L."/>
            <person name="Norman J."/>
            <person name="Bolger A."/>
            <person name="Tobin C."/>
            <person name="Murray J.W."/>
            <person name="Prell J."/>
        </authorList>
    </citation>
    <scope>NUCLEOTIDE SEQUENCE [LARGE SCALE GENOMIC DNA]</scope>
    <source>
        <strain evidence="7 10">UBT1</strain>
    </source>
</reference>
<evidence type="ECO:0000256" key="3">
    <source>
        <dbReference type="ARBA" id="ARBA00023027"/>
    </source>
</evidence>
<organism evidence="7 10">
    <name type="scientific">Carbonactinospora thermoautotrophica</name>
    <dbReference type="NCBI Taxonomy" id="1469144"/>
    <lineage>
        <taxon>Bacteria</taxon>
        <taxon>Bacillati</taxon>
        <taxon>Actinomycetota</taxon>
        <taxon>Actinomycetes</taxon>
        <taxon>Kitasatosporales</taxon>
        <taxon>Carbonactinosporaceae</taxon>
        <taxon>Carbonactinospora</taxon>
    </lineage>
</organism>
<dbReference type="InterPro" id="IPR036291">
    <property type="entry name" value="NAD(P)-bd_dom_sf"/>
</dbReference>
<dbReference type="EMBL" id="JYIJ01000014">
    <property type="protein sequence ID" value="KWX04659.1"/>
    <property type="molecule type" value="Genomic_DNA"/>
</dbReference>
<dbReference type="GO" id="GO:0051287">
    <property type="term" value="F:NAD binding"/>
    <property type="evidence" value="ECO:0007669"/>
    <property type="project" value="InterPro"/>
</dbReference>
<dbReference type="Gene3D" id="1.10.1040.10">
    <property type="entry name" value="N-(1-d-carboxylethyl)-l-norvaline Dehydrogenase, domain 2"/>
    <property type="match status" value="1"/>
</dbReference>
<dbReference type="GO" id="GO:0050661">
    <property type="term" value="F:NADP binding"/>
    <property type="evidence" value="ECO:0007669"/>
    <property type="project" value="InterPro"/>
</dbReference>
<dbReference type="Pfam" id="PF03446">
    <property type="entry name" value="NAD_binding_2"/>
    <property type="match status" value="1"/>
</dbReference>
<evidence type="ECO:0000256" key="2">
    <source>
        <dbReference type="ARBA" id="ARBA00023002"/>
    </source>
</evidence>